<feature type="chain" id="PRO_5008536274" evidence="1">
    <location>
        <begin position="31"/>
        <end position="96"/>
    </location>
</feature>
<evidence type="ECO:0000313" key="2">
    <source>
        <dbReference type="EMBL" id="ANY81164.1"/>
    </source>
</evidence>
<keyword evidence="1" id="KW-0732">Signal</keyword>
<organism evidence="2">
    <name type="scientific">Microvirga ossetica</name>
    <dbReference type="NCBI Taxonomy" id="1882682"/>
    <lineage>
        <taxon>Bacteria</taxon>
        <taxon>Pseudomonadati</taxon>
        <taxon>Pseudomonadota</taxon>
        <taxon>Alphaproteobacteria</taxon>
        <taxon>Hyphomicrobiales</taxon>
        <taxon>Methylobacteriaceae</taxon>
        <taxon>Microvirga</taxon>
    </lineage>
</organism>
<accession>A0A1B2EMG8</accession>
<sequence length="96" mass="10068">MTYAILNEAMMRLAISLCFLLVASGGPAFAKDCRIPDPAPGVRAQLPPECKSSVQAGRTGAGRQEALQANQGFIDIGNGTRVRIGGRVRVEAGAVR</sequence>
<name>A0A1B2EMG8_9HYPH</name>
<feature type="signal peptide" evidence="1">
    <location>
        <begin position="1"/>
        <end position="30"/>
    </location>
</feature>
<dbReference type="EMBL" id="CP016616">
    <property type="protein sequence ID" value="ANY81164.1"/>
    <property type="molecule type" value="Genomic_DNA"/>
</dbReference>
<proteinExistence type="predicted"/>
<dbReference type="AlphaFoldDB" id="A0A1B2EMG8"/>
<evidence type="ECO:0000256" key="1">
    <source>
        <dbReference type="SAM" id="SignalP"/>
    </source>
</evidence>
<dbReference type="KEGG" id="moc:BB934_25515"/>
<protein>
    <submittedName>
        <fullName evidence="2">Uncharacterized protein</fullName>
    </submittedName>
</protein>
<gene>
    <name evidence="2" type="ORF">BB934_25515</name>
</gene>
<reference evidence="2" key="1">
    <citation type="submission" date="2016-07" db="EMBL/GenBank/DDBJ databases">
        <title>Microvirga ossetica sp. nov. a new species of rhizobia isolated from root nodules of the legume species Vicia alpestris Steven originated from North Ossetia region in the Caucasus.</title>
        <authorList>
            <person name="Safronova V.I."/>
            <person name="Kuznetsova I.G."/>
            <person name="Sazanova A.L."/>
            <person name="Belimov A."/>
            <person name="Andronov E."/>
            <person name="Osledkin Y.S."/>
            <person name="Onishchuk O.P."/>
            <person name="Kurchak O.N."/>
            <person name="Shaposhnikov A.I."/>
            <person name="Willems A."/>
            <person name="Tikhonovich I.A."/>
        </authorList>
    </citation>
    <scope>NUCLEOTIDE SEQUENCE [LARGE SCALE GENOMIC DNA]</scope>
    <source>
        <strain evidence="2">V5/3M</strain>
    </source>
</reference>